<comment type="caution">
    <text evidence="1">The sequence shown here is derived from an EMBL/GenBank/DDBJ whole genome shotgun (WGS) entry which is preliminary data.</text>
</comment>
<keyword evidence="2" id="KW-1185">Reference proteome</keyword>
<dbReference type="AlphaFoldDB" id="A0AAI8YGA2"/>
<name>A0AAI8YGA2_9PEZI</name>
<dbReference type="EMBL" id="CAUWAG010000006">
    <property type="protein sequence ID" value="CAJ2503764.1"/>
    <property type="molecule type" value="Genomic_DNA"/>
</dbReference>
<gene>
    <name evidence="1" type="ORF">KHLLAP_LOCUS4232</name>
</gene>
<evidence type="ECO:0000313" key="2">
    <source>
        <dbReference type="Proteomes" id="UP001295740"/>
    </source>
</evidence>
<protein>
    <submittedName>
        <fullName evidence="1">Uu.00g111580.m01.CDS01</fullName>
    </submittedName>
</protein>
<evidence type="ECO:0000313" key="1">
    <source>
        <dbReference type="EMBL" id="CAJ2503764.1"/>
    </source>
</evidence>
<dbReference type="Proteomes" id="UP001295740">
    <property type="component" value="Unassembled WGS sequence"/>
</dbReference>
<organism evidence="1 2">
    <name type="scientific">Anthostomella pinea</name>
    <dbReference type="NCBI Taxonomy" id="933095"/>
    <lineage>
        <taxon>Eukaryota</taxon>
        <taxon>Fungi</taxon>
        <taxon>Dikarya</taxon>
        <taxon>Ascomycota</taxon>
        <taxon>Pezizomycotina</taxon>
        <taxon>Sordariomycetes</taxon>
        <taxon>Xylariomycetidae</taxon>
        <taxon>Xylariales</taxon>
        <taxon>Xylariaceae</taxon>
        <taxon>Anthostomella</taxon>
    </lineage>
</organism>
<accession>A0AAI8YGA2</accession>
<proteinExistence type="predicted"/>
<reference evidence="1" key="1">
    <citation type="submission" date="2023-10" db="EMBL/GenBank/DDBJ databases">
        <authorList>
            <person name="Hackl T."/>
        </authorList>
    </citation>
    <scope>NUCLEOTIDE SEQUENCE</scope>
</reference>
<sequence length="209" mass="22317">MTNIPPGPEQVAFFATGGLAGLSVLPIELYSTLAAQTRPASLLPFLRSHALIQVPRAGFRFWTFDIARNQLNAIQPSRRSQLRTTLTGGLSGFCGGLAEVTYQSLAFQRRLPALSALANQSCKLFFCFGTYTGLSTRLSEELPPRPFWRFWLMGSVAGGVGSGIVGAVEGARGRTLLRATGKGALSIGTVIAVQVTSCAQVLRPRSLDS</sequence>